<reference evidence="2 3" key="1">
    <citation type="submission" date="2018-04" db="EMBL/GenBank/DDBJ databases">
        <title>Genome sequencing of Flavobacterium sp. HYN0059.</title>
        <authorList>
            <person name="Yi H."/>
            <person name="Baek C."/>
        </authorList>
    </citation>
    <scope>NUCLEOTIDE SEQUENCE [LARGE SCALE GENOMIC DNA]</scope>
    <source>
        <strain evidence="2 3">HYN0059</strain>
    </source>
</reference>
<dbReference type="Proteomes" id="UP000244929">
    <property type="component" value="Chromosome"/>
</dbReference>
<protein>
    <recommendedName>
        <fullName evidence="4">C-type lysozyme inhibitor domain-containing protein</fullName>
    </recommendedName>
</protein>
<evidence type="ECO:0000313" key="2">
    <source>
        <dbReference type="EMBL" id="AWH84722.1"/>
    </source>
</evidence>
<gene>
    <name evidence="2" type="ORF">HYN59_06120</name>
</gene>
<evidence type="ECO:0008006" key="4">
    <source>
        <dbReference type="Google" id="ProtNLM"/>
    </source>
</evidence>
<dbReference type="EMBL" id="CP029186">
    <property type="protein sequence ID" value="AWH84722.1"/>
    <property type="molecule type" value="Genomic_DNA"/>
</dbReference>
<accession>A0A2S1QWE0</accession>
<sequence length="105" mass="11381">MNAFKKISAMVLFAVMASQAVTAATTVTPVIVNAVGGYFDVYLVNNCSKEIEVRVRAEGSSSTSKYKAGEKVKVPVKAGYEVYVDGKLFKKFEDSDSGKEIKLCK</sequence>
<evidence type="ECO:0000256" key="1">
    <source>
        <dbReference type="SAM" id="SignalP"/>
    </source>
</evidence>
<keyword evidence="3" id="KW-1185">Reference proteome</keyword>
<organism evidence="2 3">
    <name type="scientific">Flavobacterium album</name>
    <dbReference type="NCBI Taxonomy" id="2175091"/>
    <lineage>
        <taxon>Bacteria</taxon>
        <taxon>Pseudomonadati</taxon>
        <taxon>Bacteroidota</taxon>
        <taxon>Flavobacteriia</taxon>
        <taxon>Flavobacteriales</taxon>
        <taxon>Flavobacteriaceae</taxon>
        <taxon>Flavobacterium</taxon>
    </lineage>
</organism>
<feature type="chain" id="PRO_5015609978" description="C-type lysozyme inhibitor domain-containing protein" evidence="1">
    <location>
        <begin position="24"/>
        <end position="105"/>
    </location>
</feature>
<dbReference type="OrthoDB" id="1375229at2"/>
<name>A0A2S1QWE0_9FLAO</name>
<dbReference type="KEGG" id="falb:HYN59_06120"/>
<proteinExistence type="predicted"/>
<dbReference type="RefSeq" id="WP_108777428.1">
    <property type="nucleotide sequence ID" value="NZ_CP029186.1"/>
</dbReference>
<dbReference type="AlphaFoldDB" id="A0A2S1QWE0"/>
<feature type="signal peptide" evidence="1">
    <location>
        <begin position="1"/>
        <end position="23"/>
    </location>
</feature>
<evidence type="ECO:0000313" key="3">
    <source>
        <dbReference type="Proteomes" id="UP000244929"/>
    </source>
</evidence>
<keyword evidence="1" id="KW-0732">Signal</keyword>